<dbReference type="GO" id="GO:0070967">
    <property type="term" value="F:coenzyme F420 binding"/>
    <property type="evidence" value="ECO:0007669"/>
    <property type="project" value="TreeGrafter"/>
</dbReference>
<gene>
    <name evidence="3" type="ORF">EV643_101710</name>
</gene>
<dbReference type="SUPFAM" id="SSF50475">
    <property type="entry name" value="FMN-binding split barrel"/>
    <property type="match status" value="1"/>
</dbReference>
<dbReference type="PANTHER" id="PTHR35176">
    <property type="entry name" value="HEME OXYGENASE HI_0854-RELATED"/>
    <property type="match status" value="1"/>
</dbReference>
<dbReference type="InterPro" id="IPR012349">
    <property type="entry name" value="Split_barrel_FMN-bd"/>
</dbReference>
<dbReference type="Proteomes" id="UP000295388">
    <property type="component" value="Unassembled WGS sequence"/>
</dbReference>
<dbReference type="GO" id="GO:0016627">
    <property type="term" value="F:oxidoreductase activity, acting on the CH-CH group of donors"/>
    <property type="evidence" value="ECO:0007669"/>
    <property type="project" value="TreeGrafter"/>
</dbReference>
<dbReference type="NCBIfam" id="TIGR04023">
    <property type="entry name" value="PPOX_MSMEG_5819"/>
    <property type="match status" value="1"/>
</dbReference>
<evidence type="ECO:0000313" key="4">
    <source>
        <dbReference type="Proteomes" id="UP000295388"/>
    </source>
</evidence>
<evidence type="ECO:0000256" key="1">
    <source>
        <dbReference type="ARBA" id="ARBA00023002"/>
    </source>
</evidence>
<dbReference type="Pfam" id="PF01243">
    <property type="entry name" value="PNPOx_N"/>
    <property type="match status" value="1"/>
</dbReference>
<dbReference type="InterPro" id="IPR052019">
    <property type="entry name" value="F420H2_bilvrd_red/Heme_oxyg"/>
</dbReference>
<dbReference type="InterPro" id="IPR024031">
    <property type="entry name" value="MSMEG_5819/OxyR"/>
</dbReference>
<name>A0A4R6KUX3_9ACTN</name>
<dbReference type="OrthoDB" id="3693562at2"/>
<proteinExistence type="predicted"/>
<evidence type="ECO:0000259" key="2">
    <source>
        <dbReference type="Pfam" id="PF01243"/>
    </source>
</evidence>
<organism evidence="3 4">
    <name type="scientific">Kribbella caucasensis</name>
    <dbReference type="NCBI Taxonomy" id="2512215"/>
    <lineage>
        <taxon>Bacteria</taxon>
        <taxon>Bacillati</taxon>
        <taxon>Actinomycetota</taxon>
        <taxon>Actinomycetes</taxon>
        <taxon>Propionibacteriales</taxon>
        <taxon>Kribbellaceae</taxon>
        <taxon>Kribbella</taxon>
    </lineage>
</organism>
<dbReference type="GO" id="GO:0005829">
    <property type="term" value="C:cytosol"/>
    <property type="evidence" value="ECO:0007669"/>
    <property type="project" value="TreeGrafter"/>
</dbReference>
<reference evidence="3 4" key="1">
    <citation type="submission" date="2019-03" db="EMBL/GenBank/DDBJ databases">
        <title>Genomic Encyclopedia of Type Strains, Phase III (KMG-III): the genomes of soil and plant-associated and newly described type strains.</title>
        <authorList>
            <person name="Whitman W."/>
        </authorList>
    </citation>
    <scope>NUCLEOTIDE SEQUENCE [LARGE SCALE GENOMIC DNA]</scope>
    <source>
        <strain evidence="3 4">VKM Ac-2527</strain>
    </source>
</reference>
<comment type="caution">
    <text evidence="3">The sequence shown here is derived from an EMBL/GenBank/DDBJ whole genome shotgun (WGS) entry which is preliminary data.</text>
</comment>
<evidence type="ECO:0000313" key="3">
    <source>
        <dbReference type="EMBL" id="TDO54917.1"/>
    </source>
</evidence>
<sequence>MSFTEEELAYLKSQPLARIATVGPDGQPDVVPVGFEYDGRYFYIGGGHHPERTRKLVNVRGGHEQIAFVVDDLVSTNPWSPRFLRVYGTAEVVERTGQFGAGAYLRITPTVSWSWHLDGRPVDYDDFAPRRTIHSASTQGRPDQVG</sequence>
<accession>A0A4R6KUX3</accession>
<feature type="domain" description="Pyridoxamine 5'-phosphate oxidase N-terminal" evidence="2">
    <location>
        <begin position="3"/>
        <end position="98"/>
    </location>
</feature>
<protein>
    <submittedName>
        <fullName evidence="3">Pyridoxamine 5'-phosphate oxidase family protein</fullName>
    </submittedName>
</protein>
<dbReference type="AlphaFoldDB" id="A0A4R6KUX3"/>
<keyword evidence="1" id="KW-0560">Oxidoreductase</keyword>
<dbReference type="RefSeq" id="WP_133798442.1">
    <property type="nucleotide sequence ID" value="NZ_SNWQ01000001.1"/>
</dbReference>
<dbReference type="EMBL" id="SNWQ01000001">
    <property type="protein sequence ID" value="TDO54917.1"/>
    <property type="molecule type" value="Genomic_DNA"/>
</dbReference>
<dbReference type="PANTHER" id="PTHR35176:SF6">
    <property type="entry name" value="HEME OXYGENASE HI_0854-RELATED"/>
    <property type="match status" value="1"/>
</dbReference>
<dbReference type="Gene3D" id="2.30.110.10">
    <property type="entry name" value="Electron Transport, Fmn-binding Protein, Chain A"/>
    <property type="match status" value="1"/>
</dbReference>
<dbReference type="InterPro" id="IPR011576">
    <property type="entry name" value="Pyridox_Oxase_N"/>
</dbReference>
<keyword evidence="4" id="KW-1185">Reference proteome</keyword>